<feature type="signal peptide" evidence="5">
    <location>
        <begin position="1"/>
        <end position="25"/>
    </location>
</feature>
<dbReference type="Pfam" id="PF08758">
    <property type="entry name" value="Cadherin_pro"/>
    <property type="match status" value="1"/>
</dbReference>
<evidence type="ECO:0000259" key="6">
    <source>
        <dbReference type="Pfam" id="PF08758"/>
    </source>
</evidence>
<protein>
    <recommendedName>
        <fullName evidence="6">Cadherin prodomain domain-containing protein</fullName>
    </recommendedName>
</protein>
<keyword evidence="2" id="KW-0472">Membrane</keyword>
<dbReference type="GO" id="GO:0005886">
    <property type="term" value="C:plasma membrane"/>
    <property type="evidence" value="ECO:0007669"/>
    <property type="project" value="UniProtKB-SubCell"/>
</dbReference>
<keyword evidence="4" id="KW-0325">Glycoprotein</keyword>
<sequence>LFSKYGGSSLLHCCACLACTSFCSAGQPPKPPCRPGFSESFYTVFVSRDLLRGQSILKGKHCGCGGPGSHLLTGVSPSSPEIHSNQRVIECVCGRKYIMVCGIPS</sequence>
<evidence type="ECO:0000256" key="1">
    <source>
        <dbReference type="ARBA" id="ARBA00004236"/>
    </source>
</evidence>
<comment type="subcellular location">
    <subcellularLocation>
        <location evidence="1">Cell membrane</location>
    </subcellularLocation>
</comment>
<dbReference type="GO" id="GO:0007155">
    <property type="term" value="P:cell adhesion"/>
    <property type="evidence" value="ECO:0007669"/>
    <property type="project" value="UniProtKB-KW"/>
</dbReference>
<reference evidence="7" key="2">
    <citation type="submission" date="2025-08" db="UniProtKB">
        <authorList>
            <consortium name="Ensembl"/>
        </authorList>
    </citation>
    <scope>IDENTIFICATION</scope>
</reference>
<dbReference type="InterPro" id="IPR014868">
    <property type="entry name" value="Cadherin_pro_dom"/>
</dbReference>
<evidence type="ECO:0000256" key="2">
    <source>
        <dbReference type="ARBA" id="ARBA00022475"/>
    </source>
</evidence>
<dbReference type="AlphaFoldDB" id="A0A8K9UHS4"/>
<evidence type="ECO:0000256" key="4">
    <source>
        <dbReference type="ARBA" id="ARBA00023180"/>
    </source>
</evidence>
<evidence type="ECO:0000313" key="7">
    <source>
        <dbReference type="Ensembl" id="ENSOMYP00000110779.1"/>
    </source>
</evidence>
<reference evidence="7" key="1">
    <citation type="submission" date="2020-07" db="EMBL/GenBank/DDBJ databases">
        <title>A long reads based de novo assembly of the rainbow trout Arlee double haploid line genome.</title>
        <authorList>
            <person name="Gao G."/>
            <person name="Palti Y."/>
        </authorList>
    </citation>
    <scope>NUCLEOTIDE SEQUENCE [LARGE SCALE GENOMIC DNA]</scope>
</reference>
<proteinExistence type="predicted"/>
<keyword evidence="2" id="KW-1003">Cell membrane</keyword>
<accession>A0A8K9UHS4</accession>
<keyword evidence="5" id="KW-0732">Signal</keyword>
<evidence type="ECO:0000256" key="5">
    <source>
        <dbReference type="SAM" id="SignalP"/>
    </source>
</evidence>
<keyword evidence="3" id="KW-0130">Cell adhesion</keyword>
<evidence type="ECO:0000313" key="8">
    <source>
        <dbReference type="Proteomes" id="UP000694395"/>
    </source>
</evidence>
<organism evidence="7 8">
    <name type="scientific">Oncorhynchus mykiss</name>
    <name type="common">Rainbow trout</name>
    <name type="synonym">Salmo gairdneri</name>
    <dbReference type="NCBI Taxonomy" id="8022"/>
    <lineage>
        <taxon>Eukaryota</taxon>
        <taxon>Metazoa</taxon>
        <taxon>Chordata</taxon>
        <taxon>Craniata</taxon>
        <taxon>Vertebrata</taxon>
        <taxon>Euteleostomi</taxon>
        <taxon>Actinopterygii</taxon>
        <taxon>Neopterygii</taxon>
        <taxon>Teleostei</taxon>
        <taxon>Protacanthopterygii</taxon>
        <taxon>Salmoniformes</taxon>
        <taxon>Salmonidae</taxon>
        <taxon>Salmoninae</taxon>
        <taxon>Oncorhynchus</taxon>
    </lineage>
</organism>
<feature type="domain" description="Cadherin prodomain" evidence="6">
    <location>
        <begin position="32"/>
        <end position="66"/>
    </location>
</feature>
<dbReference type="GeneTree" id="ENSGT00940000177296"/>
<feature type="chain" id="PRO_5035423468" description="Cadherin prodomain domain-containing protein" evidence="5">
    <location>
        <begin position="26"/>
        <end position="105"/>
    </location>
</feature>
<dbReference type="Ensembl" id="ENSOMYT00000156661.1">
    <property type="protein sequence ID" value="ENSOMYP00000110779.1"/>
    <property type="gene ID" value="ENSOMYG00000065846.1"/>
</dbReference>
<reference evidence="7" key="3">
    <citation type="submission" date="2025-09" db="UniProtKB">
        <authorList>
            <consortium name="Ensembl"/>
        </authorList>
    </citation>
    <scope>IDENTIFICATION</scope>
</reference>
<evidence type="ECO:0000256" key="3">
    <source>
        <dbReference type="ARBA" id="ARBA00022889"/>
    </source>
</evidence>
<name>A0A8K9UHS4_ONCMY</name>
<dbReference type="Proteomes" id="UP000694395">
    <property type="component" value="Chromosome 17"/>
</dbReference>
<keyword evidence="8" id="KW-1185">Reference proteome</keyword>